<name>A0AAV4R322_9ARAC</name>
<reference evidence="1 2" key="1">
    <citation type="submission" date="2021-06" db="EMBL/GenBank/DDBJ databases">
        <title>Caerostris darwini draft genome.</title>
        <authorList>
            <person name="Kono N."/>
            <person name="Arakawa K."/>
        </authorList>
    </citation>
    <scope>NUCLEOTIDE SEQUENCE [LARGE SCALE GENOMIC DNA]</scope>
</reference>
<organism evidence="1 2">
    <name type="scientific">Caerostris darwini</name>
    <dbReference type="NCBI Taxonomy" id="1538125"/>
    <lineage>
        <taxon>Eukaryota</taxon>
        <taxon>Metazoa</taxon>
        <taxon>Ecdysozoa</taxon>
        <taxon>Arthropoda</taxon>
        <taxon>Chelicerata</taxon>
        <taxon>Arachnida</taxon>
        <taxon>Araneae</taxon>
        <taxon>Araneomorphae</taxon>
        <taxon>Entelegynae</taxon>
        <taxon>Araneoidea</taxon>
        <taxon>Araneidae</taxon>
        <taxon>Caerostris</taxon>
    </lineage>
</organism>
<protein>
    <submittedName>
        <fullName evidence="1">Uncharacterized protein</fullName>
    </submittedName>
</protein>
<evidence type="ECO:0000313" key="2">
    <source>
        <dbReference type="Proteomes" id="UP001054837"/>
    </source>
</evidence>
<evidence type="ECO:0000313" key="1">
    <source>
        <dbReference type="EMBL" id="GIY14478.1"/>
    </source>
</evidence>
<keyword evidence="2" id="KW-1185">Reference proteome</keyword>
<sequence length="171" mass="19681">MIRSVALYKAETIASNAIRLKHHKACREYSYTETIKEHNLGNRNHRSYATLTQNSSANLAQYSELRASQPLDYEARWPPMGQINSSMQQNMLPDIHQRTGYEENAADEIFSRHGVTKQNLYNPETSDFPFPGMHPIQENETNSTHLQLPYEVSKVSLHQNSQNYGPLNPEY</sequence>
<dbReference type="AlphaFoldDB" id="A0AAV4R322"/>
<dbReference type="EMBL" id="BPLQ01005370">
    <property type="protein sequence ID" value="GIY14478.1"/>
    <property type="molecule type" value="Genomic_DNA"/>
</dbReference>
<gene>
    <name evidence="1" type="ORF">CDAR_514041</name>
</gene>
<accession>A0AAV4R322</accession>
<comment type="caution">
    <text evidence="1">The sequence shown here is derived from an EMBL/GenBank/DDBJ whole genome shotgun (WGS) entry which is preliminary data.</text>
</comment>
<proteinExistence type="predicted"/>
<dbReference type="Proteomes" id="UP001054837">
    <property type="component" value="Unassembled WGS sequence"/>
</dbReference>